<accession>A0A0F3GWY3</accession>
<feature type="domain" description="HTH cro/C1-type" evidence="2">
    <location>
        <begin position="6"/>
        <end position="60"/>
    </location>
</feature>
<name>A0A0F3GWY3_9BACT</name>
<evidence type="ECO:0000256" key="1">
    <source>
        <dbReference type="ARBA" id="ARBA00023125"/>
    </source>
</evidence>
<gene>
    <name evidence="3" type="ORF">MBAV_002597</name>
</gene>
<dbReference type="CDD" id="cd00093">
    <property type="entry name" value="HTH_XRE"/>
    <property type="match status" value="1"/>
</dbReference>
<dbReference type="Pfam" id="PF01381">
    <property type="entry name" value="HTH_3"/>
    <property type="match status" value="1"/>
</dbReference>
<protein>
    <submittedName>
        <fullName evidence="3">Transcriptional regulator, XRE family</fullName>
    </submittedName>
</protein>
<evidence type="ECO:0000259" key="2">
    <source>
        <dbReference type="PROSITE" id="PS50943"/>
    </source>
</evidence>
<dbReference type="PANTHER" id="PTHR46797">
    <property type="entry name" value="HTH-TYPE TRANSCRIPTIONAL REGULATOR"/>
    <property type="match status" value="1"/>
</dbReference>
<organism evidence="3 4">
    <name type="scientific">Candidatus Magnetobacterium bavaricum</name>
    <dbReference type="NCBI Taxonomy" id="29290"/>
    <lineage>
        <taxon>Bacteria</taxon>
        <taxon>Pseudomonadati</taxon>
        <taxon>Nitrospirota</taxon>
        <taxon>Thermodesulfovibrionia</taxon>
        <taxon>Thermodesulfovibrionales</taxon>
        <taxon>Candidatus Magnetobacteriaceae</taxon>
        <taxon>Candidatus Magnetobacterium</taxon>
    </lineage>
</organism>
<dbReference type="InterPro" id="IPR050807">
    <property type="entry name" value="TransReg_Diox_bact_type"/>
</dbReference>
<evidence type="ECO:0000313" key="3">
    <source>
        <dbReference type="EMBL" id="KJU85198.1"/>
    </source>
</evidence>
<dbReference type="GO" id="GO:0005829">
    <property type="term" value="C:cytosol"/>
    <property type="evidence" value="ECO:0007669"/>
    <property type="project" value="TreeGrafter"/>
</dbReference>
<dbReference type="AlphaFoldDB" id="A0A0F3GWY3"/>
<dbReference type="InterPro" id="IPR010982">
    <property type="entry name" value="Lambda_DNA-bd_dom_sf"/>
</dbReference>
<dbReference type="SUPFAM" id="SSF47413">
    <property type="entry name" value="lambda repressor-like DNA-binding domains"/>
    <property type="match status" value="1"/>
</dbReference>
<comment type="caution">
    <text evidence="3">The sequence shown here is derived from an EMBL/GenBank/DDBJ whole genome shotgun (WGS) entry which is preliminary data.</text>
</comment>
<evidence type="ECO:0000313" key="4">
    <source>
        <dbReference type="Proteomes" id="UP000033423"/>
    </source>
</evidence>
<dbReference type="GO" id="GO:0003700">
    <property type="term" value="F:DNA-binding transcription factor activity"/>
    <property type="evidence" value="ECO:0007669"/>
    <property type="project" value="TreeGrafter"/>
</dbReference>
<dbReference type="InterPro" id="IPR001387">
    <property type="entry name" value="Cro/C1-type_HTH"/>
</dbReference>
<dbReference type="PROSITE" id="PS50943">
    <property type="entry name" value="HTH_CROC1"/>
    <property type="match status" value="1"/>
</dbReference>
<dbReference type="EMBL" id="LACI01001121">
    <property type="protein sequence ID" value="KJU85198.1"/>
    <property type="molecule type" value="Genomic_DNA"/>
</dbReference>
<keyword evidence="1" id="KW-0238">DNA-binding</keyword>
<proteinExistence type="predicted"/>
<reference evidence="3 4" key="1">
    <citation type="submission" date="2015-02" db="EMBL/GenBank/DDBJ databases">
        <title>Single-cell genomics of uncultivated deep-branching MTB reveals a conserved set of magnetosome genes.</title>
        <authorList>
            <person name="Kolinko S."/>
            <person name="Richter M."/>
            <person name="Glockner F.O."/>
            <person name="Brachmann A."/>
            <person name="Schuler D."/>
        </authorList>
    </citation>
    <scope>NUCLEOTIDE SEQUENCE [LARGE SCALE GENOMIC DNA]</scope>
    <source>
        <strain evidence="3">TM-1</strain>
    </source>
</reference>
<sequence length="66" mass="7776">MIGKKIKEIRLAADLTQTEFGKRLGISKPFVSDLEREQSYPTYLLLKKIITEFKVDCRWLFDVNKL</sequence>
<dbReference type="SMART" id="SM00530">
    <property type="entry name" value="HTH_XRE"/>
    <property type="match status" value="1"/>
</dbReference>
<dbReference type="Proteomes" id="UP000033423">
    <property type="component" value="Unassembled WGS sequence"/>
</dbReference>
<keyword evidence="4" id="KW-1185">Reference proteome</keyword>
<dbReference type="Gene3D" id="1.10.260.40">
    <property type="entry name" value="lambda repressor-like DNA-binding domains"/>
    <property type="match status" value="1"/>
</dbReference>
<dbReference type="GO" id="GO:0003677">
    <property type="term" value="F:DNA binding"/>
    <property type="evidence" value="ECO:0007669"/>
    <property type="project" value="UniProtKB-KW"/>
</dbReference>
<dbReference type="PANTHER" id="PTHR46797:SF1">
    <property type="entry name" value="METHYLPHOSPHONATE SYNTHASE"/>
    <property type="match status" value="1"/>
</dbReference>